<feature type="transmembrane region" description="Helical" evidence="1">
    <location>
        <begin position="16"/>
        <end position="42"/>
    </location>
</feature>
<gene>
    <name evidence="2" type="ORF">QBC42DRAFT_258263</name>
</gene>
<evidence type="ECO:0000313" key="2">
    <source>
        <dbReference type="EMBL" id="KAK4466891.1"/>
    </source>
</evidence>
<keyword evidence="1" id="KW-0472">Membrane</keyword>
<organism evidence="2 3">
    <name type="scientific">Cladorrhinum samala</name>
    <dbReference type="NCBI Taxonomy" id="585594"/>
    <lineage>
        <taxon>Eukaryota</taxon>
        <taxon>Fungi</taxon>
        <taxon>Dikarya</taxon>
        <taxon>Ascomycota</taxon>
        <taxon>Pezizomycotina</taxon>
        <taxon>Sordariomycetes</taxon>
        <taxon>Sordariomycetidae</taxon>
        <taxon>Sordariales</taxon>
        <taxon>Podosporaceae</taxon>
        <taxon>Cladorrhinum</taxon>
    </lineage>
</organism>
<dbReference type="EMBL" id="MU864929">
    <property type="protein sequence ID" value="KAK4466891.1"/>
    <property type="molecule type" value="Genomic_DNA"/>
</dbReference>
<dbReference type="Proteomes" id="UP001321749">
    <property type="component" value="Unassembled WGS sequence"/>
</dbReference>
<reference evidence="2" key="1">
    <citation type="journal article" date="2023" name="Mol. Phylogenet. Evol.">
        <title>Genome-scale phylogeny and comparative genomics of the fungal order Sordariales.</title>
        <authorList>
            <person name="Hensen N."/>
            <person name="Bonometti L."/>
            <person name="Westerberg I."/>
            <person name="Brannstrom I.O."/>
            <person name="Guillou S."/>
            <person name="Cros-Aarteil S."/>
            <person name="Calhoun S."/>
            <person name="Haridas S."/>
            <person name="Kuo A."/>
            <person name="Mondo S."/>
            <person name="Pangilinan J."/>
            <person name="Riley R."/>
            <person name="LaButti K."/>
            <person name="Andreopoulos B."/>
            <person name="Lipzen A."/>
            <person name="Chen C."/>
            <person name="Yan M."/>
            <person name="Daum C."/>
            <person name="Ng V."/>
            <person name="Clum A."/>
            <person name="Steindorff A."/>
            <person name="Ohm R.A."/>
            <person name="Martin F."/>
            <person name="Silar P."/>
            <person name="Natvig D.O."/>
            <person name="Lalanne C."/>
            <person name="Gautier V."/>
            <person name="Ament-Velasquez S.L."/>
            <person name="Kruys A."/>
            <person name="Hutchinson M.I."/>
            <person name="Powell A.J."/>
            <person name="Barry K."/>
            <person name="Miller A.N."/>
            <person name="Grigoriev I.V."/>
            <person name="Debuchy R."/>
            <person name="Gladieux P."/>
            <person name="Hiltunen Thoren M."/>
            <person name="Johannesson H."/>
        </authorList>
    </citation>
    <scope>NUCLEOTIDE SEQUENCE</scope>
    <source>
        <strain evidence="2">PSN324</strain>
    </source>
</reference>
<comment type="caution">
    <text evidence="2">The sequence shown here is derived from an EMBL/GenBank/DDBJ whole genome shotgun (WGS) entry which is preliminary data.</text>
</comment>
<keyword evidence="1" id="KW-0812">Transmembrane</keyword>
<reference evidence="2" key="2">
    <citation type="submission" date="2023-06" db="EMBL/GenBank/DDBJ databases">
        <authorList>
            <consortium name="Lawrence Berkeley National Laboratory"/>
            <person name="Mondo S.J."/>
            <person name="Hensen N."/>
            <person name="Bonometti L."/>
            <person name="Westerberg I."/>
            <person name="Brannstrom I.O."/>
            <person name="Guillou S."/>
            <person name="Cros-Aarteil S."/>
            <person name="Calhoun S."/>
            <person name="Haridas S."/>
            <person name="Kuo A."/>
            <person name="Pangilinan J."/>
            <person name="Riley R."/>
            <person name="Labutti K."/>
            <person name="Andreopoulos B."/>
            <person name="Lipzen A."/>
            <person name="Chen C."/>
            <person name="Yanf M."/>
            <person name="Daum C."/>
            <person name="Ng V."/>
            <person name="Clum A."/>
            <person name="Steindorff A."/>
            <person name="Ohm R."/>
            <person name="Martin F."/>
            <person name="Silar P."/>
            <person name="Natvig D."/>
            <person name="Lalanne C."/>
            <person name="Gautier V."/>
            <person name="Ament-Velasquez S.L."/>
            <person name="Kruys A."/>
            <person name="Hutchinson M.I."/>
            <person name="Powell A.J."/>
            <person name="Barry K."/>
            <person name="Miller A.N."/>
            <person name="Grigoriev I.V."/>
            <person name="Debuchy R."/>
            <person name="Gladieux P."/>
            <person name="Thoren M.H."/>
            <person name="Johannesson H."/>
        </authorList>
    </citation>
    <scope>NUCLEOTIDE SEQUENCE</scope>
    <source>
        <strain evidence="2">PSN324</strain>
    </source>
</reference>
<name>A0AAV9I5C4_9PEZI</name>
<protein>
    <submittedName>
        <fullName evidence="2">Uncharacterized protein</fullName>
    </submittedName>
</protein>
<proteinExistence type="predicted"/>
<sequence>MLLFTNLLIKVTRASLFILSSIACRVLGLFFHFLLFSSCLSLSRLSLQKKKKGKGLGLVGRSWITTYLSMLCKIIPARHT</sequence>
<keyword evidence="1" id="KW-1133">Transmembrane helix</keyword>
<evidence type="ECO:0000313" key="3">
    <source>
        <dbReference type="Proteomes" id="UP001321749"/>
    </source>
</evidence>
<keyword evidence="3" id="KW-1185">Reference proteome</keyword>
<evidence type="ECO:0000256" key="1">
    <source>
        <dbReference type="SAM" id="Phobius"/>
    </source>
</evidence>
<accession>A0AAV9I5C4</accession>
<dbReference type="AlphaFoldDB" id="A0AAV9I5C4"/>